<evidence type="ECO:0000313" key="3">
    <source>
        <dbReference type="EMBL" id="QNN59720.1"/>
    </source>
</evidence>
<feature type="transmembrane region" description="Helical" evidence="1">
    <location>
        <begin position="175"/>
        <end position="195"/>
    </location>
</feature>
<feature type="transmembrane region" description="Helical" evidence="1">
    <location>
        <begin position="20"/>
        <end position="43"/>
    </location>
</feature>
<protein>
    <submittedName>
        <fullName evidence="3">DMT family transporter</fullName>
    </submittedName>
</protein>
<feature type="transmembrane region" description="Helical" evidence="1">
    <location>
        <begin position="78"/>
        <end position="101"/>
    </location>
</feature>
<keyword evidence="1" id="KW-0812">Transmembrane</keyword>
<gene>
    <name evidence="3" type="ORF">H9K76_18760</name>
</gene>
<evidence type="ECO:0000313" key="4">
    <source>
        <dbReference type="Proteomes" id="UP000515811"/>
    </source>
</evidence>
<reference evidence="3 4" key="1">
    <citation type="submission" date="2020-08" db="EMBL/GenBank/DDBJ databases">
        <title>Genome sequence of Diaphorobacter ruginosibacter DSM 27467T.</title>
        <authorList>
            <person name="Hyun D.-W."/>
            <person name="Bae J.-W."/>
        </authorList>
    </citation>
    <scope>NUCLEOTIDE SEQUENCE [LARGE SCALE GENOMIC DNA]</scope>
    <source>
        <strain evidence="3 4">DSM 27467</strain>
    </source>
</reference>
<name>A0A7G9RVU5_9BURK</name>
<feature type="transmembrane region" description="Helical" evidence="1">
    <location>
        <begin position="55"/>
        <end position="72"/>
    </location>
</feature>
<dbReference type="InterPro" id="IPR037185">
    <property type="entry name" value="EmrE-like"/>
</dbReference>
<keyword evidence="4" id="KW-1185">Reference proteome</keyword>
<keyword evidence="1" id="KW-0472">Membrane</keyword>
<feature type="transmembrane region" description="Helical" evidence="1">
    <location>
        <begin position="141"/>
        <end position="163"/>
    </location>
</feature>
<dbReference type="Pfam" id="PF00892">
    <property type="entry name" value="EamA"/>
    <property type="match status" value="2"/>
</dbReference>
<proteinExistence type="predicted"/>
<organism evidence="3 4">
    <name type="scientific">Diaphorobacter ruginosibacter</name>
    <dbReference type="NCBI Taxonomy" id="1715720"/>
    <lineage>
        <taxon>Bacteria</taxon>
        <taxon>Pseudomonadati</taxon>
        <taxon>Pseudomonadota</taxon>
        <taxon>Betaproteobacteria</taxon>
        <taxon>Burkholderiales</taxon>
        <taxon>Comamonadaceae</taxon>
        <taxon>Diaphorobacter</taxon>
    </lineage>
</organism>
<evidence type="ECO:0000256" key="1">
    <source>
        <dbReference type="SAM" id="Phobius"/>
    </source>
</evidence>
<dbReference type="PANTHER" id="PTHR22911">
    <property type="entry name" value="ACYL-MALONYL CONDENSING ENZYME-RELATED"/>
    <property type="match status" value="1"/>
</dbReference>
<dbReference type="InterPro" id="IPR000620">
    <property type="entry name" value="EamA_dom"/>
</dbReference>
<dbReference type="AlphaFoldDB" id="A0A7G9RVU5"/>
<feature type="domain" description="EamA" evidence="2">
    <location>
        <begin position="144"/>
        <end position="280"/>
    </location>
</feature>
<dbReference type="GO" id="GO:0016020">
    <property type="term" value="C:membrane"/>
    <property type="evidence" value="ECO:0007669"/>
    <property type="project" value="InterPro"/>
</dbReference>
<dbReference type="PANTHER" id="PTHR22911:SF102">
    <property type="entry name" value="MEMBRANE PROTEIN"/>
    <property type="match status" value="1"/>
</dbReference>
<evidence type="ECO:0000259" key="2">
    <source>
        <dbReference type="Pfam" id="PF00892"/>
    </source>
</evidence>
<feature type="transmembrane region" description="Helical" evidence="1">
    <location>
        <begin position="266"/>
        <end position="285"/>
    </location>
</feature>
<feature type="transmembrane region" description="Helical" evidence="1">
    <location>
        <begin position="207"/>
        <end position="229"/>
    </location>
</feature>
<dbReference type="Proteomes" id="UP000515811">
    <property type="component" value="Chromosome"/>
</dbReference>
<accession>A0A7G9RVU5</accession>
<dbReference type="EMBL" id="CP060714">
    <property type="protein sequence ID" value="QNN59720.1"/>
    <property type="molecule type" value="Genomic_DNA"/>
</dbReference>
<feature type="transmembrane region" description="Helical" evidence="1">
    <location>
        <begin position="236"/>
        <end position="260"/>
    </location>
</feature>
<feature type="domain" description="EamA" evidence="2">
    <location>
        <begin position="2"/>
        <end position="125"/>
    </location>
</feature>
<sequence>MVLAMLLSGTIGLFVVESGLQVELVVLLRCLIGAAALWLWVRMRREWVSMSRRDMAWLAAGGVALVINWVALFHAYAYAGIGVATVVYHVQPFFLLMASAWSGERIGWRRMPWMLLALAGVVLSSGVVTEHAGAEARHAGMIVWGVLLALLAAALYTLTVIATRRVKHIGAAQTAMMQMAAGGAMLALVLLPMWLQGALALQLQAPLTRVVMCVLALGLVHTALMYVLMYGAFQRLGAASIAILSFIYPALALTVDLMWFGIRPGAAQWAGMALIAAAITGYRWGELRGAAKA</sequence>
<keyword evidence="1" id="KW-1133">Transmembrane helix</keyword>
<feature type="transmembrane region" description="Helical" evidence="1">
    <location>
        <begin position="113"/>
        <end position="129"/>
    </location>
</feature>
<dbReference type="SUPFAM" id="SSF103481">
    <property type="entry name" value="Multidrug resistance efflux transporter EmrE"/>
    <property type="match status" value="2"/>
</dbReference>
<dbReference type="KEGG" id="drg:H9K76_18760"/>